<gene>
    <name evidence="3" type="ORF">FPPS064S07_00972</name>
</gene>
<keyword evidence="4" id="KW-1185">Reference proteome</keyword>
<sequence length="287" mass="32916">MAVFRVEKNSGYTVMSNHHLRNRALSLKAKGLLSQMLSLPEDWDYTLQGLARINRESIDAIRQAIRELEQAGYIQRSRERDEKGRLRGADYVIFELPQPVPASVSPTLENPTLENPTQENPTLENPMQLNKDKLITEKQKKEGLNTDSIPIHSPNPLPLDEDEAAAPPPERTGSRKEAAYQIYRDLILENIEYDTLTQNPRIDREQLDEIVDILLETVCTNRKSIRVAGDDYPAELVKAKFLKLGSHHIKFVMDCLRDNTTKVRNIKQYLRAMARRGRRGFPMWSTA</sequence>
<evidence type="ECO:0000256" key="1">
    <source>
        <dbReference type="SAM" id="MobiDB-lite"/>
    </source>
</evidence>
<organism evidence="3 4">
    <name type="scientific">Faecalibacterium prausnitzii</name>
    <dbReference type="NCBI Taxonomy" id="853"/>
    <lineage>
        <taxon>Bacteria</taxon>
        <taxon>Bacillati</taxon>
        <taxon>Bacillota</taxon>
        <taxon>Clostridia</taxon>
        <taxon>Eubacteriales</taxon>
        <taxon>Oscillospiraceae</taxon>
        <taxon>Faecalibacterium</taxon>
    </lineage>
</organism>
<proteinExistence type="predicted"/>
<evidence type="ECO:0000259" key="2">
    <source>
        <dbReference type="Pfam" id="PF19481"/>
    </source>
</evidence>
<protein>
    <submittedName>
        <fullName evidence="3">Helix-turn-helix domain protein</fullName>
    </submittedName>
</protein>
<accession>A0A564U3S9</accession>
<dbReference type="InterPro" id="IPR046059">
    <property type="entry name" value="DUF6017"/>
</dbReference>
<feature type="compositionally biased region" description="Polar residues" evidence="1">
    <location>
        <begin position="104"/>
        <end position="128"/>
    </location>
</feature>
<dbReference type="Proteomes" id="UP000406184">
    <property type="component" value="Unassembled WGS sequence"/>
</dbReference>
<reference evidence="3 4" key="1">
    <citation type="submission" date="2019-07" db="EMBL/GenBank/DDBJ databases">
        <authorList>
            <person name="Hibberd C M."/>
            <person name="Gehrig L. J."/>
            <person name="Chang H.-W."/>
            <person name="Venkatesh S."/>
        </authorList>
    </citation>
    <scope>NUCLEOTIDE SEQUENCE [LARGE SCALE GENOMIC DNA]</scope>
    <source>
        <strain evidence="3">Faecalibacterium_prausnitzii_JG_BgPS064</strain>
    </source>
</reference>
<dbReference type="RefSeq" id="WP_158399167.1">
    <property type="nucleotide sequence ID" value="NZ_CABHMY010000111.1"/>
</dbReference>
<dbReference type="EMBL" id="CABHMY010000111">
    <property type="protein sequence ID" value="VUX14153.1"/>
    <property type="molecule type" value="Genomic_DNA"/>
</dbReference>
<dbReference type="AlphaFoldDB" id="A0A564U3S9"/>
<feature type="region of interest" description="Disordered" evidence="1">
    <location>
        <begin position="141"/>
        <end position="176"/>
    </location>
</feature>
<feature type="region of interest" description="Disordered" evidence="1">
    <location>
        <begin position="102"/>
        <end position="129"/>
    </location>
</feature>
<dbReference type="Pfam" id="PF19481">
    <property type="entry name" value="DUF6017"/>
    <property type="match status" value="1"/>
</dbReference>
<name>A0A564U3S9_9FIRM</name>
<evidence type="ECO:0000313" key="4">
    <source>
        <dbReference type="Proteomes" id="UP000406184"/>
    </source>
</evidence>
<feature type="domain" description="DUF6017" evidence="2">
    <location>
        <begin position="154"/>
        <end position="273"/>
    </location>
</feature>
<evidence type="ECO:0000313" key="3">
    <source>
        <dbReference type="EMBL" id="VUX14153.1"/>
    </source>
</evidence>